<comment type="caution">
    <text evidence="4">The sequence shown here is derived from an EMBL/GenBank/DDBJ whole genome shotgun (WGS) entry which is preliminary data.</text>
</comment>
<dbReference type="InterPro" id="IPR012696">
    <property type="entry name" value="PhnM"/>
</dbReference>
<dbReference type="AlphaFoldDB" id="A0A934LZC1"/>
<keyword evidence="2" id="KW-0378">Hydrolase</keyword>
<evidence type="ECO:0000256" key="2">
    <source>
        <dbReference type="ARBA" id="ARBA00022801"/>
    </source>
</evidence>
<evidence type="ECO:0000256" key="1">
    <source>
        <dbReference type="ARBA" id="ARBA00010716"/>
    </source>
</evidence>
<dbReference type="SUPFAM" id="SSF51338">
    <property type="entry name" value="Composite domain of metallo-dependent hydrolases"/>
    <property type="match status" value="1"/>
</dbReference>
<sequence>MSALALDLEGAEVLLPGAGLVRTRLSLAEGVITSHSSGRAVDLSGYRIVPGIVDLHGDGFERHVASRRGAVKDAADGVIATEAELAVNGITTAVLAQFHSWEGGVRSPEFADRVMRAIARVRGDLATDLIPQLRFEIHLLGDYQRLPQLLQEWGVHYLVFNDHLPHARLADGRKPPRLAGQALRAGRNPERHLELMQRMHAQRSEVPAALDRLTKILAVQGVHMGSHDDTTAQGRNDWSARGVRISEFPETVEAATAAREGGDSIILGAPNVVRGGSHNSNVSAQDLIEHGLCDALASDYHYPSPRRAALLLVERGICDFETAWGLVSSGPAQVLGLQDRGALLPGMRADLAILDAATGRVAAVMAAGTFTYLSGAIGARFMAVGP</sequence>
<dbReference type="Gene3D" id="3.20.20.140">
    <property type="entry name" value="Metal-dependent hydrolases"/>
    <property type="match status" value="1"/>
</dbReference>
<reference evidence="4" key="1">
    <citation type="submission" date="2020-12" db="EMBL/GenBank/DDBJ databases">
        <title>Pontibaca salina gen. nov., sp. nov., isolated from marine sediment.</title>
        <authorList>
            <person name="Bo J."/>
            <person name="Wang S."/>
            <person name="Song X."/>
            <person name="Du Z."/>
        </authorList>
    </citation>
    <scope>NUCLEOTIDE SEQUENCE</scope>
    <source>
        <strain evidence="4">S1109L</strain>
    </source>
</reference>
<accession>A0A934LZC1</accession>
<dbReference type="InterPro" id="IPR013108">
    <property type="entry name" value="Amidohydro_3"/>
</dbReference>
<dbReference type="Gene3D" id="2.30.40.10">
    <property type="entry name" value="Urease, subunit C, domain 1"/>
    <property type="match status" value="1"/>
</dbReference>
<keyword evidence="5" id="KW-1185">Reference proteome</keyword>
<dbReference type="GO" id="GO:0008448">
    <property type="term" value="F:N-acetylglucosamine-6-phosphate deacetylase activity"/>
    <property type="evidence" value="ECO:0007669"/>
    <property type="project" value="TreeGrafter"/>
</dbReference>
<feature type="domain" description="Amidohydrolase 3" evidence="3">
    <location>
        <begin position="200"/>
        <end position="360"/>
    </location>
</feature>
<protein>
    <submittedName>
        <fullName evidence="4">Alpha-D-ribose 1-methylphosphonate 5-triphosphate diphosphatase</fullName>
    </submittedName>
</protein>
<dbReference type="PANTHER" id="PTHR11113:SF14">
    <property type="entry name" value="N-ACETYLGLUCOSAMINE-6-PHOSPHATE DEACETYLASE"/>
    <property type="match status" value="1"/>
</dbReference>
<dbReference type="PIRSF" id="PIRSF038971">
    <property type="entry name" value="PhnM"/>
    <property type="match status" value="1"/>
</dbReference>
<comment type="similarity">
    <text evidence="1">Belongs to the metallo-dependent hydrolases superfamily. NagA family.</text>
</comment>
<dbReference type="RefSeq" id="WP_198684866.1">
    <property type="nucleotide sequence ID" value="NZ_JAEIJD010000002.1"/>
</dbReference>
<gene>
    <name evidence="4" type="ORF">JAO82_03000</name>
</gene>
<evidence type="ECO:0000313" key="5">
    <source>
        <dbReference type="Proteomes" id="UP000613255"/>
    </source>
</evidence>
<dbReference type="InterPro" id="IPR011059">
    <property type="entry name" value="Metal-dep_hydrolase_composite"/>
</dbReference>
<dbReference type="GO" id="GO:0019700">
    <property type="term" value="P:organic phosphonate catabolic process"/>
    <property type="evidence" value="ECO:0007669"/>
    <property type="project" value="InterPro"/>
</dbReference>
<evidence type="ECO:0000313" key="4">
    <source>
        <dbReference type="EMBL" id="MBI6628840.1"/>
    </source>
</evidence>
<organism evidence="4 5">
    <name type="scientific">Pontibaca salina</name>
    <dbReference type="NCBI Taxonomy" id="2795731"/>
    <lineage>
        <taxon>Bacteria</taxon>
        <taxon>Pseudomonadati</taxon>
        <taxon>Pseudomonadota</taxon>
        <taxon>Alphaproteobacteria</taxon>
        <taxon>Rhodobacterales</taxon>
        <taxon>Roseobacteraceae</taxon>
        <taxon>Pontibaca</taxon>
    </lineage>
</organism>
<dbReference type="NCBIfam" id="NF011987">
    <property type="entry name" value="PRK15446.2-3"/>
    <property type="match status" value="1"/>
</dbReference>
<name>A0A934LZC1_9RHOB</name>
<dbReference type="EMBL" id="JAEIJD010000002">
    <property type="protein sequence ID" value="MBI6628840.1"/>
    <property type="molecule type" value="Genomic_DNA"/>
</dbReference>
<dbReference type="GO" id="GO:0006046">
    <property type="term" value="P:N-acetylglucosamine catabolic process"/>
    <property type="evidence" value="ECO:0007669"/>
    <property type="project" value="TreeGrafter"/>
</dbReference>
<dbReference type="SUPFAM" id="SSF51556">
    <property type="entry name" value="Metallo-dependent hydrolases"/>
    <property type="match status" value="1"/>
</dbReference>
<dbReference type="Proteomes" id="UP000613255">
    <property type="component" value="Unassembled WGS sequence"/>
</dbReference>
<dbReference type="PANTHER" id="PTHR11113">
    <property type="entry name" value="N-ACETYLGLUCOSAMINE-6-PHOSPHATE DEACETYLASE"/>
    <property type="match status" value="1"/>
</dbReference>
<dbReference type="Pfam" id="PF07969">
    <property type="entry name" value="Amidohydro_3"/>
    <property type="match status" value="1"/>
</dbReference>
<evidence type="ECO:0000259" key="3">
    <source>
        <dbReference type="Pfam" id="PF07969"/>
    </source>
</evidence>
<dbReference type="InterPro" id="IPR032466">
    <property type="entry name" value="Metal_Hydrolase"/>
</dbReference>
<proteinExistence type="inferred from homology"/>